<evidence type="ECO:0000256" key="1">
    <source>
        <dbReference type="SAM" id="MobiDB-lite"/>
    </source>
</evidence>
<feature type="region of interest" description="Disordered" evidence="1">
    <location>
        <begin position="252"/>
        <end position="272"/>
    </location>
</feature>
<evidence type="ECO:0000313" key="3">
    <source>
        <dbReference type="Proteomes" id="UP000244060"/>
    </source>
</evidence>
<dbReference type="EMBL" id="QAOT01000024">
    <property type="protein sequence ID" value="PTR12540.1"/>
    <property type="molecule type" value="Genomic_DNA"/>
</dbReference>
<protein>
    <recommendedName>
        <fullName evidence="4">Type I secretion protein</fullName>
    </recommendedName>
</protein>
<dbReference type="OrthoDB" id="8283038at2"/>
<keyword evidence="3" id="KW-1185">Reference proteome</keyword>
<dbReference type="AlphaFoldDB" id="A0A2T5JT03"/>
<evidence type="ECO:0000313" key="2">
    <source>
        <dbReference type="EMBL" id="PTR12540.1"/>
    </source>
</evidence>
<reference evidence="2 3" key="1">
    <citation type="submission" date="2018-04" db="EMBL/GenBank/DDBJ databases">
        <title>Genomic Encyclopedia of Type Strains, Phase III (KMG-III): the genomes of soil and plant-associated and newly described type strains.</title>
        <authorList>
            <person name="Whitman W."/>
        </authorList>
    </citation>
    <scope>NUCLEOTIDE SEQUENCE [LARGE SCALE GENOMIC DNA]</scope>
    <source>
        <strain evidence="2 3">KA25</strain>
    </source>
</reference>
<dbReference type="Proteomes" id="UP000244060">
    <property type="component" value="Unassembled WGS sequence"/>
</dbReference>
<organism evidence="2 3">
    <name type="scientific">Cereibacter azotoformans</name>
    <dbReference type="NCBI Taxonomy" id="43057"/>
    <lineage>
        <taxon>Bacteria</taxon>
        <taxon>Pseudomonadati</taxon>
        <taxon>Pseudomonadota</taxon>
        <taxon>Alphaproteobacteria</taxon>
        <taxon>Rhodobacterales</taxon>
        <taxon>Paracoccaceae</taxon>
        <taxon>Cereibacter</taxon>
    </lineage>
</organism>
<proteinExistence type="predicted"/>
<dbReference type="RefSeq" id="WP_108222410.1">
    <property type="nucleotide sequence ID" value="NZ_QAOT01000024.1"/>
</dbReference>
<evidence type="ECO:0008006" key="4">
    <source>
        <dbReference type="Google" id="ProtNLM"/>
    </source>
</evidence>
<sequence length="675" mass="69151">MTLDPSTEAISRFIGSFHLDLEAERMRSDYEAFRAAEKLAEDLPRDPVPLPALSAPHEFVGFEPGLKYAPPKADYVPPAFPPLDPEPVPVVPIAPGLELPLREAELPAVQGSDGGGGGEDAAFLAPPPNSILTVTIQVAELSDNDLLDFGTPDVFLPVAQQMASLETLVGAAEALGAAPGSALPAHVAPTLAEAEGMAARMLAAGEGPAAPGVTMTTLHVTDATGIVVVEGLPAGEMPDFRDLLPGPLRPEAEVEAGGSSGMAGGGGSDPATDLWLDPRLNPGGSTPAPFRDMEVEPGHAVESGANLAVNEALVTLRWVDAPVIAVGGSVMELAAISQTNVMVSSTLPGGTPSGLALNAASIEQVAAPSPGPGESAAETSQPLGWRIATIEGDLTAMNWIQQYVFLSDMDRAEVVFTGDATWIGLGGNLASNHTSLVELGYHYDLIVVDGDMLTLNSISQTNVLLDTDVVTGAPAGSVTAQDNLQLNSARITKVGLETMEAMSESIQVTVESMVAGGGPDAAILADPLFAGFETLNLLHVKGDLIKLNVIEQVNVLGDADQLHMALGTLSALEGAQVSIVTGSNAQLNLAHVLDDGIDSTVMAAGGGYSDALIHQAGLVDLEAPPGGVMLAPVVSEAIAFLVDGMIDPIPELEIAPVAGLPDMPGSLDVMQTALA</sequence>
<feature type="compositionally biased region" description="Gly residues" evidence="1">
    <location>
        <begin position="258"/>
        <end position="268"/>
    </location>
</feature>
<comment type="caution">
    <text evidence="2">The sequence shown here is derived from an EMBL/GenBank/DDBJ whole genome shotgun (WGS) entry which is preliminary data.</text>
</comment>
<gene>
    <name evidence="2" type="ORF">C8J28_12440</name>
</gene>
<name>A0A2T5JT03_9RHOB</name>
<accession>A0A2T5JT03</accession>